<dbReference type="Gene3D" id="3.30.1490.20">
    <property type="entry name" value="ATP-grasp fold, A domain"/>
    <property type="match status" value="1"/>
</dbReference>
<feature type="binding site" evidence="4">
    <location>
        <begin position="269"/>
        <end position="270"/>
    </location>
    <ligand>
        <name>ATP</name>
        <dbReference type="ChEBI" id="CHEBI:30616"/>
    </ligand>
</feature>
<comment type="similarity">
    <text evidence="4 5">Belongs to the PurK/PurT family.</text>
</comment>
<dbReference type="SUPFAM" id="SSF56059">
    <property type="entry name" value="Glutathione synthetase ATP-binding domain-like"/>
    <property type="match status" value="1"/>
</dbReference>
<comment type="pathway">
    <text evidence="4 5">Purine metabolism; IMP biosynthesis via de novo pathway; 5-amino-1-(5-phospho-D-ribosyl)imidazole-4-carboxylate from 5-amino-1-(5-phospho-D-ribosyl)imidazole (N5-CAIR route): step 1/2.</text>
</comment>
<proteinExistence type="inferred from homology"/>
<keyword evidence="3 4" id="KW-0067">ATP-binding</keyword>
<dbReference type="NCBIfam" id="TIGR01161">
    <property type="entry name" value="purK"/>
    <property type="match status" value="1"/>
</dbReference>
<dbReference type="EMBL" id="JAXAVX010000005">
    <property type="protein sequence ID" value="MDX8152382.1"/>
    <property type="molecule type" value="Genomic_DNA"/>
</dbReference>
<evidence type="ECO:0000313" key="7">
    <source>
        <dbReference type="EMBL" id="MDX8152382.1"/>
    </source>
</evidence>
<comment type="function">
    <text evidence="4">Catalyzes the ATP-dependent conversion of 5-aminoimidazole ribonucleotide (AIR) and HCO(3)(-) to N5-carboxyaminoimidazole ribonucleotide (N5-CAIR).</text>
</comment>
<dbReference type="InterPro" id="IPR005875">
    <property type="entry name" value="PurK"/>
</dbReference>
<dbReference type="Gene3D" id="3.30.470.20">
    <property type="entry name" value="ATP-grasp fold, B domain"/>
    <property type="match status" value="1"/>
</dbReference>
<dbReference type="SUPFAM" id="SSF51246">
    <property type="entry name" value="Rudiment single hybrid motif"/>
    <property type="match status" value="1"/>
</dbReference>
<comment type="catalytic activity">
    <reaction evidence="4 5">
        <text>5-amino-1-(5-phospho-beta-D-ribosyl)imidazole + hydrogencarbonate + ATP = 5-carboxyamino-1-(5-phospho-D-ribosyl)imidazole + ADP + phosphate + 2 H(+)</text>
        <dbReference type="Rhea" id="RHEA:19317"/>
        <dbReference type="ChEBI" id="CHEBI:15378"/>
        <dbReference type="ChEBI" id="CHEBI:17544"/>
        <dbReference type="ChEBI" id="CHEBI:30616"/>
        <dbReference type="ChEBI" id="CHEBI:43474"/>
        <dbReference type="ChEBI" id="CHEBI:58730"/>
        <dbReference type="ChEBI" id="CHEBI:137981"/>
        <dbReference type="ChEBI" id="CHEBI:456216"/>
        <dbReference type="EC" id="6.3.4.18"/>
    </reaction>
</comment>
<reference evidence="7 8" key="1">
    <citation type="submission" date="2023-11" db="EMBL/GenBank/DDBJ databases">
        <authorList>
            <person name="Xu M."/>
            <person name="Jiang T."/>
        </authorList>
    </citation>
    <scope>NUCLEOTIDE SEQUENCE [LARGE SCALE GENOMIC DNA]</scope>
    <source>
        <strain evidence="7 8">SD</strain>
    </source>
</reference>
<comment type="caution">
    <text evidence="7">The sequence shown here is derived from an EMBL/GenBank/DDBJ whole genome shotgun (WGS) entry which is preliminary data.</text>
</comment>
<dbReference type="SUPFAM" id="SSF52440">
    <property type="entry name" value="PreATP-grasp domain"/>
    <property type="match status" value="1"/>
</dbReference>
<keyword evidence="8" id="KW-1185">Reference proteome</keyword>
<dbReference type="InterPro" id="IPR013815">
    <property type="entry name" value="ATP_grasp_subdomain_1"/>
</dbReference>
<dbReference type="PANTHER" id="PTHR11609">
    <property type="entry name" value="PURINE BIOSYNTHESIS PROTEIN 6/7, PUR6/7"/>
    <property type="match status" value="1"/>
</dbReference>
<dbReference type="InterPro" id="IPR040686">
    <property type="entry name" value="PurK_C"/>
</dbReference>
<dbReference type="InterPro" id="IPR016185">
    <property type="entry name" value="PreATP-grasp_dom_sf"/>
</dbReference>
<dbReference type="Pfam" id="PF22660">
    <property type="entry name" value="RS_preATP-grasp-like"/>
    <property type="match status" value="1"/>
</dbReference>
<dbReference type="InterPro" id="IPR003135">
    <property type="entry name" value="ATP-grasp_carboxylate-amine"/>
</dbReference>
<feature type="binding site" evidence="4">
    <location>
        <position position="147"/>
    </location>
    <ligand>
        <name>ATP</name>
        <dbReference type="ChEBI" id="CHEBI:30616"/>
    </ligand>
</feature>
<name>A0ABU4VKM0_9ACTN</name>
<comment type="subunit">
    <text evidence="4 5">Homodimer.</text>
</comment>
<keyword evidence="1 4" id="KW-0547">Nucleotide-binding</keyword>
<dbReference type="EC" id="6.3.4.18" evidence="4 5"/>
<dbReference type="Gene3D" id="3.40.50.20">
    <property type="match status" value="1"/>
</dbReference>
<dbReference type="InterPro" id="IPR011054">
    <property type="entry name" value="Rudment_hybrid_motif"/>
</dbReference>
<feature type="binding site" evidence="4">
    <location>
        <position position="107"/>
    </location>
    <ligand>
        <name>ATP</name>
        <dbReference type="ChEBI" id="CHEBI:30616"/>
    </ligand>
</feature>
<keyword evidence="4 5" id="KW-0436">Ligase</keyword>
<evidence type="ECO:0000256" key="2">
    <source>
        <dbReference type="ARBA" id="ARBA00022755"/>
    </source>
</evidence>
<sequence length="381" mass="39975">MSSEAMVVGVVGGGQLARMLHQAAISLGVRVVVLDPDAGCSAALAGAERFDGTWTSAEDLVAFSRSGVDVVTFDHELTDPADLRVLERESPVPVRPGPATKLLAQDKLHARTTFAARGLPVPAFAEVATAEDVAAFAGEHGWPVVLKARRGGYDGRGVWILADRDAAATVLADAEGIPGFLVEELVDLAAEVSVMVARRPSGERRAWPTFVTTQVDGICTEVILGGDAGPAGLAERARELALDLAEQAGLTGVMAVELFVTRDGELRINELACRPHNSGHVTMDSCVTDQFEQHLRAVLDLPLGAPDPLVDAAVMVNVLGGPDPWDREGLTDALAVEDATLHLYGKGHRPGRKLGHVNAVGATVEQARTRARAVADALGSP</sequence>
<dbReference type="PANTHER" id="PTHR11609:SF5">
    <property type="entry name" value="PHOSPHORIBOSYLAMINOIMIDAZOLE CARBOXYLASE"/>
    <property type="match status" value="1"/>
</dbReference>
<dbReference type="RefSeq" id="WP_319954536.1">
    <property type="nucleotide sequence ID" value="NZ_JAXAVX010000005.1"/>
</dbReference>
<evidence type="ECO:0000256" key="4">
    <source>
        <dbReference type="HAMAP-Rule" id="MF_01928"/>
    </source>
</evidence>
<feature type="binding site" evidence="4">
    <location>
        <begin position="183"/>
        <end position="186"/>
    </location>
    <ligand>
        <name>ATP</name>
        <dbReference type="ChEBI" id="CHEBI:30616"/>
    </ligand>
</feature>
<dbReference type="Pfam" id="PF02222">
    <property type="entry name" value="ATP-grasp"/>
    <property type="match status" value="1"/>
</dbReference>
<dbReference type="NCBIfam" id="NF004680">
    <property type="entry name" value="PRK06019.1-6"/>
    <property type="match status" value="1"/>
</dbReference>
<gene>
    <name evidence="4 5" type="primary">purK</name>
    <name evidence="7" type="ORF">SK069_12300</name>
</gene>
<keyword evidence="2 4" id="KW-0658">Purine biosynthesis</keyword>
<evidence type="ECO:0000256" key="3">
    <source>
        <dbReference type="ARBA" id="ARBA00022840"/>
    </source>
</evidence>
<accession>A0ABU4VKM0</accession>
<dbReference type="NCBIfam" id="NF004679">
    <property type="entry name" value="PRK06019.1-5"/>
    <property type="match status" value="1"/>
</dbReference>
<feature type="domain" description="ATP-grasp" evidence="6">
    <location>
        <begin position="111"/>
        <end position="299"/>
    </location>
</feature>
<evidence type="ECO:0000256" key="1">
    <source>
        <dbReference type="ARBA" id="ARBA00022741"/>
    </source>
</evidence>
<dbReference type="InterPro" id="IPR011761">
    <property type="entry name" value="ATP-grasp"/>
</dbReference>
<organism evidence="7 8">
    <name type="scientific">Patulibacter brassicae</name>
    <dbReference type="NCBI Taxonomy" id="1705717"/>
    <lineage>
        <taxon>Bacteria</taxon>
        <taxon>Bacillati</taxon>
        <taxon>Actinomycetota</taxon>
        <taxon>Thermoleophilia</taxon>
        <taxon>Solirubrobacterales</taxon>
        <taxon>Patulibacteraceae</taxon>
        <taxon>Patulibacter</taxon>
    </lineage>
</organism>
<feature type="binding site" evidence="4">
    <location>
        <position position="191"/>
    </location>
    <ligand>
        <name>ATP</name>
        <dbReference type="ChEBI" id="CHEBI:30616"/>
    </ligand>
</feature>
<dbReference type="InterPro" id="IPR054350">
    <property type="entry name" value="PurT/PurK_preATP-grasp"/>
</dbReference>
<comment type="function">
    <text evidence="5">Catalyzes the ATP-dependent conversion of 5-aminoimidazole ribonucleotide (AIR) and HCO(3)- to N5-carboxyaminoimidazole ribonucleotide (N5-CAIR).</text>
</comment>
<dbReference type="GO" id="GO:0034028">
    <property type="term" value="F:5-(carboxyamino)imidazole ribonucleotide synthase activity"/>
    <property type="evidence" value="ECO:0007669"/>
    <property type="project" value="UniProtKB-EC"/>
</dbReference>
<dbReference type="PROSITE" id="PS50975">
    <property type="entry name" value="ATP_GRASP"/>
    <property type="match status" value="1"/>
</dbReference>
<evidence type="ECO:0000256" key="5">
    <source>
        <dbReference type="RuleBase" id="RU361200"/>
    </source>
</evidence>
<comment type="caution">
    <text evidence="4">Lacks conserved residue(s) required for the propagation of feature annotation.</text>
</comment>
<dbReference type="HAMAP" id="MF_01928">
    <property type="entry name" value="PurK"/>
    <property type="match status" value="1"/>
</dbReference>
<dbReference type="Proteomes" id="UP001277761">
    <property type="component" value="Unassembled WGS sequence"/>
</dbReference>
<dbReference type="Pfam" id="PF17769">
    <property type="entry name" value="PurK_C"/>
    <property type="match status" value="1"/>
</dbReference>
<evidence type="ECO:0000259" key="6">
    <source>
        <dbReference type="PROSITE" id="PS50975"/>
    </source>
</evidence>
<protein>
    <recommendedName>
        <fullName evidence="4 5">N5-carboxyaminoimidazole ribonucleotide synthase</fullName>
        <shortName evidence="4 5">N5-CAIR synthase</shortName>
        <ecNumber evidence="4 5">6.3.4.18</ecNumber>
    </recommendedName>
    <alternativeName>
        <fullName evidence="4 5">5-(carboxyamino)imidazole ribonucleotide synthetase</fullName>
    </alternativeName>
</protein>
<evidence type="ECO:0000313" key="8">
    <source>
        <dbReference type="Proteomes" id="UP001277761"/>
    </source>
</evidence>